<evidence type="ECO:0000256" key="1">
    <source>
        <dbReference type="SAM" id="MobiDB-lite"/>
    </source>
</evidence>
<reference evidence="2 3" key="1">
    <citation type="journal article" date="2017" name="Elife">
        <title>Extensive horizontal gene transfer in cheese-associated bacteria.</title>
        <authorList>
            <person name="Bonham K.S."/>
            <person name="Wolfe B.E."/>
            <person name="Dutton R.J."/>
        </authorList>
    </citation>
    <scope>NUCLEOTIDE SEQUENCE [LARGE SCALE GENOMIC DNA]</scope>
    <source>
        <strain evidence="2 3">JB182</strain>
    </source>
</reference>
<evidence type="ECO:0000313" key="3">
    <source>
        <dbReference type="Proteomes" id="UP000235739"/>
    </source>
</evidence>
<gene>
    <name evidence="2" type="ORF">CIK84_18930</name>
</gene>
<proteinExistence type="predicted"/>
<evidence type="ECO:0000313" key="2">
    <source>
        <dbReference type="EMBL" id="PMQ18521.1"/>
    </source>
</evidence>
<sequence>MEFTDEDKQSALATVHDLAKLRHALTSMAEDVRRLLEQAERSAAAHDVPPSLIAKAAGVTKGRMTQLLARPDTLDLIGVQIHKKAHQLTQYPQDALSAHKADFPGEMTFPPYPQPRKRTGRAENQPA</sequence>
<evidence type="ECO:0008006" key="4">
    <source>
        <dbReference type="Google" id="ProtNLM"/>
    </source>
</evidence>
<dbReference type="EMBL" id="PNQX01000008">
    <property type="protein sequence ID" value="PMQ18521.1"/>
    <property type="molecule type" value="Genomic_DNA"/>
</dbReference>
<dbReference type="RefSeq" id="WP_102599367.1">
    <property type="nucleotide sequence ID" value="NZ_JABUYH010000096.1"/>
</dbReference>
<feature type="region of interest" description="Disordered" evidence="1">
    <location>
        <begin position="101"/>
        <end position="127"/>
    </location>
</feature>
<dbReference type="AlphaFoldDB" id="A0A2N7RXA9"/>
<name>A0A2N7RXA9_9MICC</name>
<accession>A0A2N7RXA9</accession>
<dbReference type="Proteomes" id="UP000235739">
    <property type="component" value="Unassembled WGS sequence"/>
</dbReference>
<comment type="caution">
    <text evidence="2">The sequence shown here is derived from an EMBL/GenBank/DDBJ whole genome shotgun (WGS) entry which is preliminary data.</text>
</comment>
<organism evidence="2 3">
    <name type="scientific">Glutamicibacter arilaitensis</name>
    <dbReference type="NCBI Taxonomy" id="256701"/>
    <lineage>
        <taxon>Bacteria</taxon>
        <taxon>Bacillati</taxon>
        <taxon>Actinomycetota</taxon>
        <taxon>Actinomycetes</taxon>
        <taxon>Micrococcales</taxon>
        <taxon>Micrococcaceae</taxon>
        <taxon>Glutamicibacter</taxon>
    </lineage>
</organism>
<protein>
    <recommendedName>
        <fullName evidence="4">DNA-binding protein</fullName>
    </recommendedName>
</protein>